<gene>
    <name evidence="3" type="ORF">LW347_03420</name>
</gene>
<dbReference type="InterPro" id="IPR006860">
    <property type="entry name" value="FecR"/>
</dbReference>
<dbReference type="EMBL" id="CP090065">
    <property type="protein sequence ID" value="UVO09047.1"/>
    <property type="molecule type" value="Genomic_DNA"/>
</dbReference>
<dbReference type="Gene3D" id="2.60.120.1440">
    <property type="match status" value="1"/>
</dbReference>
<dbReference type="Pfam" id="PF04773">
    <property type="entry name" value="FecR"/>
    <property type="match status" value="1"/>
</dbReference>
<dbReference type="AlphaFoldDB" id="A0AAE9NTN9"/>
<accession>A0AAE9NTN9</accession>
<dbReference type="Proteomes" id="UP001059272">
    <property type="component" value="Chromosome"/>
</dbReference>
<dbReference type="InterPro" id="IPR032623">
    <property type="entry name" value="FecR_N"/>
</dbReference>
<dbReference type="Pfam" id="PF16220">
    <property type="entry name" value="DUF4880"/>
    <property type="match status" value="1"/>
</dbReference>
<protein>
    <submittedName>
        <fullName evidence="3">FecR domain-containing protein</fullName>
    </submittedName>
</protein>
<dbReference type="PANTHER" id="PTHR30273:SF2">
    <property type="entry name" value="PROTEIN FECR"/>
    <property type="match status" value="1"/>
</dbReference>
<evidence type="ECO:0000313" key="4">
    <source>
        <dbReference type="Proteomes" id="UP001059272"/>
    </source>
</evidence>
<evidence type="ECO:0000259" key="1">
    <source>
        <dbReference type="Pfam" id="PF04773"/>
    </source>
</evidence>
<dbReference type="KEGG" id="ppoo:LW347_03420"/>
<dbReference type="RefSeq" id="WP_258884182.1">
    <property type="nucleotide sequence ID" value="NZ_CP090065.1"/>
</dbReference>
<feature type="domain" description="FecR protein" evidence="1">
    <location>
        <begin position="122"/>
        <end position="211"/>
    </location>
</feature>
<evidence type="ECO:0000313" key="3">
    <source>
        <dbReference type="EMBL" id="UVO09047.1"/>
    </source>
</evidence>
<proteinExistence type="predicted"/>
<dbReference type="InterPro" id="IPR012373">
    <property type="entry name" value="Ferrdict_sens_TM"/>
</dbReference>
<name>A0AAE9NTN9_9GAMM</name>
<dbReference type="GO" id="GO:0016989">
    <property type="term" value="F:sigma factor antagonist activity"/>
    <property type="evidence" value="ECO:0007669"/>
    <property type="project" value="TreeGrafter"/>
</dbReference>
<dbReference type="PANTHER" id="PTHR30273">
    <property type="entry name" value="PERIPLASMIC SIGNAL SENSOR AND SIGMA FACTOR ACTIVATOR FECR-RELATED"/>
    <property type="match status" value="1"/>
</dbReference>
<reference evidence="3" key="1">
    <citation type="submission" date="2021-12" db="EMBL/GenBank/DDBJ databases">
        <title>Genome sequence of novel Pectobacterium sp. causing blackleg.</title>
        <authorList>
            <person name="Wang J."/>
        </authorList>
    </citation>
    <scope>NUCLEOTIDE SEQUENCE</scope>
    <source>
        <strain evidence="3">BY21311</strain>
    </source>
</reference>
<evidence type="ECO:0000259" key="2">
    <source>
        <dbReference type="Pfam" id="PF16220"/>
    </source>
</evidence>
<organism evidence="3 4">
    <name type="scientific">Pectobacterium polonicum</name>
    <dbReference type="NCBI Taxonomy" id="2485124"/>
    <lineage>
        <taxon>Bacteria</taxon>
        <taxon>Pseudomonadati</taxon>
        <taxon>Pseudomonadota</taxon>
        <taxon>Gammaproteobacteria</taxon>
        <taxon>Enterobacterales</taxon>
        <taxon>Pectobacteriaceae</taxon>
        <taxon>Pectobacterium</taxon>
    </lineage>
</organism>
<feature type="domain" description="FecR N-terminal" evidence="2">
    <location>
        <begin position="15"/>
        <end position="56"/>
    </location>
</feature>
<dbReference type="PIRSF" id="PIRSF018266">
    <property type="entry name" value="FecR"/>
    <property type="match status" value="1"/>
</dbReference>
<sequence length="325" mass="36826">MNKPSLNKPSFIALQQASEWYAQLCDREPDDEHYRHWQRWMEESEEHHRAWEYVQTVSQRFQPLRGDGQQPALNTLLHKPESMARRRALKLAALLSTGSLLSWLTYRHTPLKGSLLAMTADHHSAVGEIKSLTLPDNTRLWLNTASAIDIRYSNQRREIALLAGDILIDTATDARPFFVTTAQGRLQALGTRFSVAQESNATTLTVYQHAVDVSAKYASAARRVNAGYHLRFNADGQGDIVLNQQNDADWSHGVLQADNMPLGEVVAQLSRYRHGYLACQPAIADLRVMGTFPLTDTDMALNMLAQAFPVRIHQRFPWWVTVEPR</sequence>